<keyword evidence="3" id="KW-1185">Reference proteome</keyword>
<dbReference type="PROSITE" id="PS51257">
    <property type="entry name" value="PROKAR_LIPOPROTEIN"/>
    <property type="match status" value="1"/>
</dbReference>
<dbReference type="EMBL" id="JAZDQV010000013">
    <property type="protein sequence ID" value="MEE1878377.1"/>
    <property type="molecule type" value="Genomic_DNA"/>
</dbReference>
<reference evidence="2 3" key="1">
    <citation type="submission" date="2024-01" db="EMBL/GenBank/DDBJ databases">
        <title>The genome sequence of Erythrobacteraceae sp. strain 1XM1-14.</title>
        <authorList>
            <person name="Liu Y."/>
        </authorList>
    </citation>
    <scope>NUCLEOTIDE SEQUENCE [LARGE SCALE GENOMIC DNA]</scope>
    <source>
        <strain evidence="2 3">1XM1-14</strain>
    </source>
</reference>
<gene>
    <name evidence="2" type="ORF">VRS74_11855</name>
</gene>
<dbReference type="RefSeq" id="WP_354145440.1">
    <property type="nucleotide sequence ID" value="NZ_JAZDQV010000013.1"/>
</dbReference>
<name>A0ABU7GH07_9SPHN</name>
<evidence type="ECO:0000313" key="3">
    <source>
        <dbReference type="Proteomes" id="UP001343492"/>
    </source>
</evidence>
<comment type="caution">
    <text evidence="2">The sequence shown here is derived from an EMBL/GenBank/DDBJ whole genome shotgun (WGS) entry which is preliminary data.</text>
</comment>
<sequence length="42" mass="4308">MLRKTLIVAALAAMTLTASACNTVRGIGDDLKSAADAVDEET</sequence>
<keyword evidence="1" id="KW-0732">Signal</keyword>
<proteinExistence type="predicted"/>
<feature type="signal peptide" evidence="1">
    <location>
        <begin position="1"/>
        <end position="20"/>
    </location>
</feature>
<organism evidence="2 3">
    <name type="scientific">Altererythrobacter litoralis</name>
    <dbReference type="NCBI Taxonomy" id="3113904"/>
    <lineage>
        <taxon>Bacteria</taxon>
        <taxon>Pseudomonadati</taxon>
        <taxon>Pseudomonadota</taxon>
        <taxon>Alphaproteobacteria</taxon>
        <taxon>Sphingomonadales</taxon>
        <taxon>Erythrobacteraceae</taxon>
        <taxon>Altererythrobacter</taxon>
    </lineage>
</organism>
<evidence type="ECO:0000313" key="2">
    <source>
        <dbReference type="EMBL" id="MEE1878377.1"/>
    </source>
</evidence>
<accession>A0ABU7GH07</accession>
<evidence type="ECO:0000256" key="1">
    <source>
        <dbReference type="SAM" id="SignalP"/>
    </source>
</evidence>
<protein>
    <recommendedName>
        <fullName evidence="4">Entericidin A/B family lipoprotein</fullName>
    </recommendedName>
</protein>
<feature type="chain" id="PRO_5045728046" description="Entericidin A/B family lipoprotein" evidence="1">
    <location>
        <begin position="21"/>
        <end position="42"/>
    </location>
</feature>
<dbReference type="Proteomes" id="UP001343492">
    <property type="component" value="Unassembled WGS sequence"/>
</dbReference>
<evidence type="ECO:0008006" key="4">
    <source>
        <dbReference type="Google" id="ProtNLM"/>
    </source>
</evidence>